<proteinExistence type="predicted"/>
<sequence>MSLFILGSGCFDAVQNEDGLHDGGRSPWAAAQLVQDLSGLEGDDHAFAAGADFRVGAVHGLLPA</sequence>
<dbReference type="Proteomes" id="UP000523545">
    <property type="component" value="Unassembled WGS sequence"/>
</dbReference>
<reference evidence="1 2" key="1">
    <citation type="submission" date="2020-07" db="EMBL/GenBank/DDBJ databases">
        <title>Sequencing the genomes of 1000 actinobacteria strains.</title>
        <authorList>
            <person name="Klenk H.-P."/>
        </authorList>
    </citation>
    <scope>NUCLEOTIDE SEQUENCE [LARGE SCALE GENOMIC DNA]</scope>
    <source>
        <strain evidence="1 2">DSM 45876</strain>
    </source>
</reference>
<gene>
    <name evidence="1" type="ORF">HNR22_003718</name>
</gene>
<protein>
    <submittedName>
        <fullName evidence="1">Uncharacterized protein</fullName>
    </submittedName>
</protein>
<organism evidence="1 2">
    <name type="scientific">Micromonospora jinlongensis</name>
    <dbReference type="NCBI Taxonomy" id="1287877"/>
    <lineage>
        <taxon>Bacteria</taxon>
        <taxon>Bacillati</taxon>
        <taxon>Actinomycetota</taxon>
        <taxon>Actinomycetes</taxon>
        <taxon>Micromonosporales</taxon>
        <taxon>Micromonosporaceae</taxon>
        <taxon>Micromonospora</taxon>
    </lineage>
</organism>
<accession>A0A7Z0BEI9</accession>
<evidence type="ECO:0000313" key="2">
    <source>
        <dbReference type="Proteomes" id="UP000523545"/>
    </source>
</evidence>
<dbReference type="EMBL" id="JACCHK010000001">
    <property type="protein sequence ID" value="NYH43991.1"/>
    <property type="molecule type" value="Genomic_DNA"/>
</dbReference>
<name>A0A7Z0BEI9_9ACTN</name>
<comment type="caution">
    <text evidence="1">The sequence shown here is derived from an EMBL/GenBank/DDBJ whole genome shotgun (WGS) entry which is preliminary data.</text>
</comment>
<evidence type="ECO:0000313" key="1">
    <source>
        <dbReference type="EMBL" id="NYH43991.1"/>
    </source>
</evidence>
<keyword evidence="2" id="KW-1185">Reference proteome</keyword>
<dbReference type="AlphaFoldDB" id="A0A7Z0BEI9"/>